<proteinExistence type="predicted"/>
<accession>A0A2A2K3R4</accession>
<protein>
    <submittedName>
        <fullName evidence="2">Uncharacterized protein</fullName>
    </submittedName>
</protein>
<dbReference type="EMBL" id="LIAE01009731">
    <property type="protein sequence ID" value="PAV68574.1"/>
    <property type="molecule type" value="Genomic_DNA"/>
</dbReference>
<feature type="region of interest" description="Disordered" evidence="1">
    <location>
        <begin position="103"/>
        <end position="126"/>
    </location>
</feature>
<reference evidence="2 3" key="1">
    <citation type="journal article" date="2017" name="Curr. Biol.">
        <title>Genome architecture and evolution of a unichromosomal asexual nematode.</title>
        <authorList>
            <person name="Fradin H."/>
            <person name="Zegar C."/>
            <person name="Gutwein M."/>
            <person name="Lucas J."/>
            <person name="Kovtun M."/>
            <person name="Corcoran D."/>
            <person name="Baugh L.R."/>
            <person name="Kiontke K."/>
            <person name="Gunsalus K."/>
            <person name="Fitch D.H."/>
            <person name="Piano F."/>
        </authorList>
    </citation>
    <scope>NUCLEOTIDE SEQUENCE [LARGE SCALE GENOMIC DNA]</scope>
    <source>
        <strain evidence="2">PF1309</strain>
    </source>
</reference>
<dbReference type="AlphaFoldDB" id="A0A2A2K3R4"/>
<comment type="caution">
    <text evidence="2">The sequence shown here is derived from an EMBL/GenBank/DDBJ whole genome shotgun (WGS) entry which is preliminary data.</text>
</comment>
<evidence type="ECO:0000313" key="2">
    <source>
        <dbReference type="EMBL" id="PAV68574.1"/>
    </source>
</evidence>
<gene>
    <name evidence="2" type="ORF">WR25_06958</name>
</gene>
<evidence type="ECO:0000313" key="3">
    <source>
        <dbReference type="Proteomes" id="UP000218231"/>
    </source>
</evidence>
<keyword evidence="3" id="KW-1185">Reference proteome</keyword>
<evidence type="ECO:0000256" key="1">
    <source>
        <dbReference type="SAM" id="MobiDB-lite"/>
    </source>
</evidence>
<sequence>MLKRLRKLPPSASLTVLSASRSSVPFSPVRCAPTTIDCGLSGRSTSTMRGVSDGCAPPNVLVPGVPMPCQSPKRASSAAFTSPSGRSETTKIFALSGRSHACSKRRRSAGVSDATATGSPEPCALA</sequence>
<organism evidence="2 3">
    <name type="scientific">Diploscapter pachys</name>
    <dbReference type="NCBI Taxonomy" id="2018661"/>
    <lineage>
        <taxon>Eukaryota</taxon>
        <taxon>Metazoa</taxon>
        <taxon>Ecdysozoa</taxon>
        <taxon>Nematoda</taxon>
        <taxon>Chromadorea</taxon>
        <taxon>Rhabditida</taxon>
        <taxon>Rhabditina</taxon>
        <taxon>Rhabditomorpha</taxon>
        <taxon>Rhabditoidea</taxon>
        <taxon>Rhabditidae</taxon>
        <taxon>Diploscapter</taxon>
    </lineage>
</organism>
<dbReference type="Proteomes" id="UP000218231">
    <property type="component" value="Unassembled WGS sequence"/>
</dbReference>
<name>A0A2A2K3R4_9BILA</name>